<dbReference type="AlphaFoldDB" id="A0A1G4AUX4"/>
<evidence type="ECO:0000256" key="1">
    <source>
        <dbReference type="SAM" id="MobiDB-lite"/>
    </source>
</evidence>
<name>A0A1G4AUX4_9PEZI</name>
<reference evidence="2 3" key="1">
    <citation type="submission" date="2016-09" db="EMBL/GenBank/DDBJ databases">
        <authorList>
            <person name="Capua I."/>
            <person name="De Benedictis P."/>
            <person name="Joannis T."/>
            <person name="Lombin L.H."/>
            <person name="Cattoli G."/>
        </authorList>
    </citation>
    <scope>NUCLEOTIDE SEQUENCE [LARGE SCALE GENOMIC DNA]</scope>
    <source>
        <strain evidence="2 3">IMI 309357</strain>
    </source>
</reference>
<dbReference type="EMBL" id="MJBS01000132">
    <property type="protein sequence ID" value="OHE92967.1"/>
    <property type="molecule type" value="Genomic_DNA"/>
</dbReference>
<proteinExistence type="predicted"/>
<dbReference type="GeneID" id="34564892"/>
<evidence type="ECO:0000313" key="3">
    <source>
        <dbReference type="Proteomes" id="UP000176998"/>
    </source>
</evidence>
<accession>A0A1G4AUX4</accession>
<evidence type="ECO:0000313" key="2">
    <source>
        <dbReference type="EMBL" id="OHE92967.1"/>
    </source>
</evidence>
<dbReference type="RefSeq" id="XP_022470135.1">
    <property type="nucleotide sequence ID" value="XM_022623382.1"/>
</dbReference>
<feature type="region of interest" description="Disordered" evidence="1">
    <location>
        <begin position="41"/>
        <end position="107"/>
    </location>
</feature>
<organism evidence="2 3">
    <name type="scientific">Colletotrichum orchidophilum</name>
    <dbReference type="NCBI Taxonomy" id="1209926"/>
    <lineage>
        <taxon>Eukaryota</taxon>
        <taxon>Fungi</taxon>
        <taxon>Dikarya</taxon>
        <taxon>Ascomycota</taxon>
        <taxon>Pezizomycotina</taxon>
        <taxon>Sordariomycetes</taxon>
        <taxon>Hypocreomycetidae</taxon>
        <taxon>Glomerellales</taxon>
        <taxon>Glomerellaceae</taxon>
        <taxon>Colletotrichum</taxon>
    </lineage>
</organism>
<dbReference type="Proteomes" id="UP000176998">
    <property type="component" value="Unassembled WGS sequence"/>
</dbReference>
<comment type="caution">
    <text evidence="2">The sequence shown here is derived from an EMBL/GenBank/DDBJ whole genome shotgun (WGS) entry which is preliminary data.</text>
</comment>
<protein>
    <submittedName>
        <fullName evidence="2">Uncharacterized protein</fullName>
    </submittedName>
</protein>
<sequence length="107" mass="11418">MRLPEAGGGRAANRHPRIMLICIHNIPKTWLIYPLLGKRTGSPQPYSPVSSTPGGGGPPRPTASAARNLPGLQRPHPRTPIAFLSPLNLQRPDGSGFAARPPSTARF</sequence>
<gene>
    <name evidence="2" type="ORF">CORC01_11760</name>
</gene>
<keyword evidence="3" id="KW-1185">Reference proteome</keyword>